<evidence type="ECO:0000256" key="1">
    <source>
        <dbReference type="ARBA" id="ARBA00000716"/>
    </source>
</evidence>
<evidence type="ECO:0000313" key="34">
    <source>
        <dbReference type="Proteomes" id="UP000007875"/>
    </source>
</evidence>
<comment type="catalytic activity">
    <reaction evidence="28">
        <text>neurotensin + H2O = neurotensin(1-11) + L-isoleucyl-L-leucine</text>
        <dbReference type="Rhea" id="RHEA:71475"/>
        <dbReference type="ChEBI" id="CHEBI:15377"/>
        <dbReference type="ChEBI" id="CHEBI:147362"/>
        <dbReference type="ChEBI" id="CHEBI:190704"/>
        <dbReference type="ChEBI" id="CHEBI:190706"/>
    </reaction>
    <physiologicalReaction direction="left-to-right" evidence="28">
        <dbReference type="Rhea" id="RHEA:71476"/>
    </physiologicalReaction>
</comment>
<keyword evidence="13" id="KW-0378">Hydrolase</keyword>
<evidence type="ECO:0000256" key="18">
    <source>
        <dbReference type="ARBA" id="ARBA00023136"/>
    </source>
</evidence>
<dbReference type="Gene3D" id="1.10.1380.10">
    <property type="entry name" value="Neutral endopeptidase , domain2"/>
    <property type="match status" value="1"/>
</dbReference>
<comment type="cofactor">
    <cofactor evidence="2">
        <name>Zn(2+)</name>
        <dbReference type="ChEBI" id="CHEBI:29105"/>
    </cofactor>
</comment>
<feature type="domain" description="Peptidase M13 C-terminal" evidence="31">
    <location>
        <begin position="572"/>
        <end position="781"/>
    </location>
</feature>
<evidence type="ECO:0000256" key="11">
    <source>
        <dbReference type="ARBA" id="ARBA00022707"/>
    </source>
</evidence>
<dbReference type="InParanoid" id="H2ZBI8"/>
<dbReference type="PROSITE" id="PS51885">
    <property type="entry name" value="NEPRILYSIN"/>
    <property type="match status" value="1"/>
</dbReference>
<keyword evidence="10 30" id="KW-0812">Transmembrane</keyword>
<dbReference type="PANTHER" id="PTHR11733:SF114">
    <property type="entry name" value="NEPRILYSIN"/>
    <property type="match status" value="1"/>
</dbReference>
<evidence type="ECO:0000256" key="16">
    <source>
        <dbReference type="ARBA" id="ARBA00022989"/>
    </source>
</evidence>
<evidence type="ECO:0000256" key="22">
    <source>
        <dbReference type="ARBA" id="ARBA00031127"/>
    </source>
</evidence>
<dbReference type="GO" id="GO:0046872">
    <property type="term" value="F:metal ion binding"/>
    <property type="evidence" value="ECO:0007669"/>
    <property type="project" value="UniProtKB-KW"/>
</dbReference>
<dbReference type="PRINTS" id="PR00786">
    <property type="entry name" value="NEPRILYSIN"/>
</dbReference>
<reference evidence="33" key="3">
    <citation type="submission" date="2025-09" db="UniProtKB">
        <authorList>
            <consortium name="Ensembl"/>
        </authorList>
    </citation>
    <scope>IDENTIFICATION</scope>
</reference>
<keyword evidence="11" id="KW-0519">Myristate</keyword>
<dbReference type="Ensembl" id="ENSCSAVT00000015127.1">
    <property type="protein sequence ID" value="ENSCSAVP00000014953.1"/>
    <property type="gene ID" value="ENSCSAVG00000008762.1"/>
</dbReference>
<proteinExistence type="inferred from homology"/>
<dbReference type="InterPro" id="IPR018497">
    <property type="entry name" value="Peptidase_M13_C"/>
</dbReference>
<keyword evidence="9" id="KW-0645">Protease</keyword>
<dbReference type="CDD" id="cd08662">
    <property type="entry name" value="M13"/>
    <property type="match status" value="1"/>
</dbReference>
<evidence type="ECO:0000256" key="7">
    <source>
        <dbReference type="ARBA" id="ARBA00022475"/>
    </source>
</evidence>
<comment type="catalytic activity">
    <reaction evidence="1">
        <text>Preferential cleavage of polypeptides between hydrophobic residues, particularly with Phe or Tyr at P1'.</text>
        <dbReference type="EC" id="3.4.24.11"/>
    </reaction>
</comment>
<evidence type="ECO:0000256" key="15">
    <source>
        <dbReference type="ARBA" id="ARBA00022968"/>
    </source>
</evidence>
<dbReference type="SUPFAM" id="SSF55486">
    <property type="entry name" value="Metalloproteases ('zincins'), catalytic domain"/>
    <property type="match status" value="1"/>
</dbReference>
<comment type="subcellular location">
    <subcellularLocation>
        <location evidence="3">Cell membrane</location>
        <topology evidence="3">Single-pass type II membrane protein</topology>
    </subcellularLocation>
</comment>
<sequence>GESREQLDVYQKTPKKNSKWLIVLGIVALLMTIATIVLAVLYGTSVGNNKSEVVTTTVPPKTTTTIASTVPTICETDECVTAAARIVGAMNVAADPCTDFFEYACGTWNQDHIIADDQSSVSTFNGLREDVSKVLKSKHFPITDSHRFSNPQCNTNFTGVLEKPIAISERESIRKAKNFYSSCMDTAAIDALGSTPVSNLIAQMGGWPVIGNAFNASTFKLSETLAKFNSIYGTYAVVSMWVSADDKISTENIIQLDQPSLGMPNRDYYLDAQKFTATAPAYKQYMTDMMTAIAGATADATAIAAVVEEIVDFEITLANSMAPDSERRDSEALYKKMTVKELQTTTGGDIDWQIYLDSALNVASIDILETENVVVYATEFLKNISDIIGGRYELLQNYLVWRVVKDRTSYMGADLRATRAPYTEATSGTTSEQARWRTCSDTTNSNFPMPVGSLFVQDSFPAENKNATVQMVEDIRSAFKGFLPSNDWMDDPTKANAEDKANLINPIIGYPDYITDINDPKMDNDYKDVMVDVGAYFSNIQHLYELDSKTSYEKLRKPVDFEEWITAPAIVNAFYSPSRNQIVFPAGILQPPFYDAGQPFSMNYGAIGMVIGHEITHGFDDSGAQFDGYGNLNNWWSNSSKQNFDVRAQCMIDQYSSITWDTAGGLNLNGENTLGENIADNGGIREAYDAYKRWQLAHPEGDLRLPGLGEFTHDQLFFIGYSQVWCGTYKEAYAVRLITTDSHSPGKFRVLVPSQNFPEFGDAFNCQKGVDEMYPNDICRVW</sequence>
<dbReference type="OMA" id="FARAYHC"/>
<name>H2ZBI8_CIOSA</name>
<evidence type="ECO:0000256" key="9">
    <source>
        <dbReference type="ARBA" id="ARBA00022670"/>
    </source>
</evidence>
<dbReference type="GeneTree" id="ENSGT00940000164877"/>
<keyword evidence="7" id="KW-1003">Cell membrane</keyword>
<evidence type="ECO:0000259" key="32">
    <source>
        <dbReference type="Pfam" id="PF05649"/>
    </source>
</evidence>
<keyword evidence="15" id="KW-0735">Signal-anchor</keyword>
<dbReference type="GO" id="GO:0016485">
    <property type="term" value="P:protein processing"/>
    <property type="evidence" value="ECO:0007669"/>
    <property type="project" value="TreeGrafter"/>
</dbReference>
<evidence type="ECO:0000256" key="13">
    <source>
        <dbReference type="ARBA" id="ARBA00022801"/>
    </source>
</evidence>
<evidence type="ECO:0000256" key="25">
    <source>
        <dbReference type="ARBA" id="ARBA00032584"/>
    </source>
</evidence>
<dbReference type="InterPro" id="IPR042089">
    <property type="entry name" value="Peptidase_M13_dom_2"/>
</dbReference>
<keyword evidence="14" id="KW-0862">Zinc</keyword>
<dbReference type="eggNOG" id="KOG3624">
    <property type="taxonomic scope" value="Eukaryota"/>
</dbReference>
<keyword evidence="17" id="KW-0482">Metalloprotease</keyword>
<dbReference type="InterPro" id="IPR024079">
    <property type="entry name" value="MetalloPept_cat_dom_sf"/>
</dbReference>
<evidence type="ECO:0000256" key="24">
    <source>
        <dbReference type="ARBA" id="ARBA00031486"/>
    </source>
</evidence>
<keyword evidence="20" id="KW-0325">Glycoprotein</keyword>
<dbReference type="AlphaFoldDB" id="H2ZBI8"/>
<evidence type="ECO:0000256" key="30">
    <source>
        <dbReference type="SAM" id="Phobius"/>
    </source>
</evidence>
<keyword evidence="16 30" id="KW-1133">Transmembrane helix</keyword>
<dbReference type="Pfam" id="PF05649">
    <property type="entry name" value="Peptidase_M13_N"/>
    <property type="match status" value="1"/>
</dbReference>
<feature type="domain" description="Peptidase M13 N-terminal" evidence="32">
    <location>
        <begin position="96"/>
        <end position="511"/>
    </location>
</feature>
<evidence type="ECO:0000313" key="33">
    <source>
        <dbReference type="Ensembl" id="ENSCSAVP00000014953.1"/>
    </source>
</evidence>
<keyword evidence="8" id="KW-0597">Phosphoprotein</keyword>
<feature type="transmembrane region" description="Helical" evidence="30">
    <location>
        <begin position="20"/>
        <end position="42"/>
    </location>
</feature>
<keyword evidence="18 30" id="KW-0472">Membrane</keyword>
<keyword evidence="19" id="KW-1015">Disulfide bond</keyword>
<evidence type="ECO:0000256" key="20">
    <source>
        <dbReference type="ARBA" id="ARBA00023180"/>
    </source>
</evidence>
<dbReference type="GO" id="GO:0005886">
    <property type="term" value="C:plasma membrane"/>
    <property type="evidence" value="ECO:0007669"/>
    <property type="project" value="UniProtKB-SubCell"/>
</dbReference>
<evidence type="ECO:0000256" key="23">
    <source>
        <dbReference type="ARBA" id="ARBA00031362"/>
    </source>
</evidence>
<evidence type="ECO:0000256" key="26">
    <source>
        <dbReference type="ARBA" id="ARBA00047638"/>
    </source>
</evidence>
<dbReference type="PANTHER" id="PTHR11733">
    <property type="entry name" value="ZINC METALLOPROTEASE FAMILY M13 NEPRILYSIN-RELATED"/>
    <property type="match status" value="1"/>
</dbReference>
<evidence type="ECO:0000256" key="8">
    <source>
        <dbReference type="ARBA" id="ARBA00022553"/>
    </source>
</evidence>
<accession>H2ZBI8</accession>
<evidence type="ECO:0000256" key="3">
    <source>
        <dbReference type="ARBA" id="ARBA00004401"/>
    </source>
</evidence>
<dbReference type="Gene3D" id="3.40.390.10">
    <property type="entry name" value="Collagenase (Catalytic Domain)"/>
    <property type="match status" value="1"/>
</dbReference>
<evidence type="ECO:0000259" key="31">
    <source>
        <dbReference type="Pfam" id="PF01431"/>
    </source>
</evidence>
<evidence type="ECO:0000256" key="29">
    <source>
        <dbReference type="ARBA" id="ARBA00049470"/>
    </source>
</evidence>
<dbReference type="EC" id="3.4.24.11" evidence="5"/>
<keyword evidence="12" id="KW-0479">Metal-binding</keyword>
<reference evidence="33" key="2">
    <citation type="submission" date="2025-08" db="UniProtKB">
        <authorList>
            <consortium name="Ensembl"/>
        </authorList>
    </citation>
    <scope>IDENTIFICATION</scope>
</reference>
<evidence type="ECO:0000256" key="17">
    <source>
        <dbReference type="ARBA" id="ARBA00023049"/>
    </source>
</evidence>
<dbReference type="STRING" id="51511.ENSCSAVP00000014953"/>
<evidence type="ECO:0000256" key="10">
    <source>
        <dbReference type="ARBA" id="ARBA00022692"/>
    </source>
</evidence>
<dbReference type="Pfam" id="PF01431">
    <property type="entry name" value="Peptidase_M13"/>
    <property type="match status" value="1"/>
</dbReference>
<comment type="catalytic activity">
    <reaction evidence="27">
        <text>substance P + H2O = substance P(1-7) + L-Phe-Gly-L-Leu-L-Met-NH2</text>
        <dbReference type="Rhea" id="RHEA:71467"/>
        <dbReference type="ChEBI" id="CHEBI:15377"/>
        <dbReference type="ChEBI" id="CHEBI:190692"/>
        <dbReference type="ChEBI" id="CHEBI:190695"/>
        <dbReference type="ChEBI" id="CHEBI:190698"/>
    </reaction>
    <physiologicalReaction direction="left-to-right" evidence="27">
        <dbReference type="Rhea" id="RHEA:71468"/>
    </physiologicalReaction>
</comment>
<dbReference type="Proteomes" id="UP000007875">
    <property type="component" value="Unassembled WGS sequence"/>
</dbReference>
<comment type="catalytic activity">
    <reaction evidence="26">
        <text>neurotensin + H2O = neurotensin(1-10) + L-tyrosyl-L-isoleucyl-L-leucine</text>
        <dbReference type="Rhea" id="RHEA:71479"/>
        <dbReference type="ChEBI" id="CHEBI:15377"/>
        <dbReference type="ChEBI" id="CHEBI:147362"/>
        <dbReference type="ChEBI" id="CHEBI:190705"/>
        <dbReference type="ChEBI" id="CHEBI:190707"/>
    </reaction>
    <physiologicalReaction direction="left-to-right" evidence="26">
        <dbReference type="Rhea" id="RHEA:71480"/>
    </physiologicalReaction>
</comment>
<organism evidence="33 34">
    <name type="scientific">Ciona savignyi</name>
    <name type="common">Pacific transparent sea squirt</name>
    <dbReference type="NCBI Taxonomy" id="51511"/>
    <lineage>
        <taxon>Eukaryota</taxon>
        <taxon>Metazoa</taxon>
        <taxon>Chordata</taxon>
        <taxon>Tunicata</taxon>
        <taxon>Ascidiacea</taxon>
        <taxon>Phlebobranchia</taxon>
        <taxon>Cionidae</taxon>
        <taxon>Ciona</taxon>
    </lineage>
</organism>
<dbReference type="InterPro" id="IPR008753">
    <property type="entry name" value="Peptidase_M13_N"/>
</dbReference>
<reference evidence="34" key="1">
    <citation type="submission" date="2003-08" db="EMBL/GenBank/DDBJ databases">
        <authorList>
            <person name="Birren B."/>
            <person name="Nusbaum C."/>
            <person name="Abebe A."/>
            <person name="Abouelleil A."/>
            <person name="Adekoya E."/>
            <person name="Ait-zahra M."/>
            <person name="Allen N."/>
            <person name="Allen T."/>
            <person name="An P."/>
            <person name="Anderson M."/>
            <person name="Anderson S."/>
            <person name="Arachchi H."/>
            <person name="Armbruster J."/>
            <person name="Bachantsang P."/>
            <person name="Baldwin J."/>
            <person name="Barry A."/>
            <person name="Bayul T."/>
            <person name="Blitshsteyn B."/>
            <person name="Bloom T."/>
            <person name="Blye J."/>
            <person name="Boguslavskiy L."/>
            <person name="Borowsky M."/>
            <person name="Boukhgalter B."/>
            <person name="Brunache A."/>
            <person name="Butler J."/>
            <person name="Calixte N."/>
            <person name="Calvo S."/>
            <person name="Camarata J."/>
            <person name="Campo K."/>
            <person name="Chang J."/>
            <person name="Cheshatsang Y."/>
            <person name="Citroen M."/>
            <person name="Collymore A."/>
            <person name="Considine T."/>
            <person name="Cook A."/>
            <person name="Cooke P."/>
            <person name="Corum B."/>
            <person name="Cuomo C."/>
            <person name="David R."/>
            <person name="Dawoe T."/>
            <person name="Degray S."/>
            <person name="Dodge S."/>
            <person name="Dooley K."/>
            <person name="Dorje P."/>
            <person name="Dorjee K."/>
            <person name="Dorris L."/>
            <person name="Duffey N."/>
            <person name="Dupes A."/>
            <person name="Elkins T."/>
            <person name="Engels R."/>
            <person name="Erickson J."/>
            <person name="Farina A."/>
            <person name="Faro S."/>
            <person name="Ferreira P."/>
            <person name="Fischer H."/>
            <person name="Fitzgerald M."/>
            <person name="Foley K."/>
            <person name="Gage D."/>
            <person name="Galagan J."/>
            <person name="Gearin G."/>
            <person name="Gnerre S."/>
            <person name="Gnirke A."/>
            <person name="Goyette A."/>
            <person name="Graham J."/>
            <person name="Grandbois E."/>
            <person name="Gyaltsen K."/>
            <person name="Hafez N."/>
            <person name="Hagopian D."/>
            <person name="Hagos B."/>
            <person name="Hall J."/>
            <person name="Hatcher B."/>
            <person name="Heller A."/>
            <person name="Higgins H."/>
            <person name="Honan T."/>
            <person name="Horn A."/>
            <person name="Houde N."/>
            <person name="Hughes L."/>
            <person name="Hulme W."/>
            <person name="Husby E."/>
            <person name="Iliev I."/>
            <person name="Jaffe D."/>
            <person name="Jones C."/>
            <person name="Kamal M."/>
            <person name="Kamat A."/>
            <person name="Kamvysselis M."/>
            <person name="Karlsson E."/>
            <person name="Kells C."/>
            <person name="Kieu A."/>
            <person name="Kisner P."/>
            <person name="Kodira C."/>
            <person name="Kulbokas E."/>
            <person name="Labutti K."/>
            <person name="Lama D."/>
            <person name="Landers T."/>
            <person name="Leger J."/>
            <person name="Levine S."/>
            <person name="Lewis D."/>
            <person name="Lewis T."/>
            <person name="Lindblad-toh K."/>
            <person name="Liu X."/>
            <person name="Lokyitsang T."/>
            <person name="Lokyitsang Y."/>
            <person name="Lucien O."/>
            <person name="Lui A."/>
            <person name="Ma L.J."/>
            <person name="Mabbitt R."/>
            <person name="Macdonald J."/>
            <person name="Maclean C."/>
            <person name="Major J."/>
            <person name="Manning J."/>
            <person name="Marabella R."/>
            <person name="Maru K."/>
            <person name="Matthews C."/>
            <person name="Mauceli E."/>
            <person name="Mccarthy M."/>
            <person name="Mcdonough S."/>
            <person name="Mcghee T."/>
            <person name="Meldrim J."/>
            <person name="Meneus L."/>
            <person name="Mesirov J."/>
            <person name="Mihalev A."/>
            <person name="Mihova T."/>
            <person name="Mikkelsen T."/>
            <person name="Mlenga V."/>
            <person name="Moru K."/>
            <person name="Mozes J."/>
            <person name="Mulrain L."/>
            <person name="Munson G."/>
            <person name="Naylor J."/>
            <person name="Newes C."/>
            <person name="Nguyen C."/>
            <person name="Nguyen N."/>
            <person name="Nguyen T."/>
            <person name="Nicol R."/>
            <person name="Nielsen C."/>
            <person name="Nizzari M."/>
            <person name="Norbu C."/>
            <person name="Norbu N."/>
            <person name="O'donnell P."/>
            <person name="Okoawo O."/>
            <person name="O'leary S."/>
            <person name="Omotosho B."/>
            <person name="O'neill K."/>
            <person name="Osman S."/>
            <person name="Parker S."/>
            <person name="Perrin D."/>
            <person name="Phunkhang P."/>
            <person name="Piqani B."/>
            <person name="Purcell S."/>
            <person name="Rachupka T."/>
            <person name="Ramasamy U."/>
            <person name="Rameau R."/>
            <person name="Ray V."/>
            <person name="Raymond C."/>
            <person name="Retta R."/>
            <person name="Richardson S."/>
            <person name="Rise C."/>
            <person name="Rodriguez J."/>
            <person name="Rogers J."/>
            <person name="Rogov P."/>
            <person name="Rutman M."/>
            <person name="Schupbach R."/>
            <person name="Seaman C."/>
            <person name="Settipalli S."/>
            <person name="Sharpe T."/>
            <person name="Sheridan J."/>
            <person name="Sherpa N."/>
            <person name="Shi J."/>
            <person name="Smirnov S."/>
            <person name="Smith C."/>
            <person name="Sougnez C."/>
            <person name="Spencer B."/>
            <person name="Stalker J."/>
            <person name="Stange-thomann N."/>
            <person name="Stavropoulos S."/>
            <person name="Stetson K."/>
            <person name="Stone C."/>
            <person name="Stone S."/>
            <person name="Stubbs M."/>
            <person name="Talamas J."/>
            <person name="Tchuinga P."/>
            <person name="Tenzing P."/>
            <person name="Tesfaye S."/>
            <person name="Theodore J."/>
            <person name="Thoulutsang Y."/>
            <person name="Topham K."/>
            <person name="Towey S."/>
            <person name="Tsamla T."/>
            <person name="Tsomo N."/>
            <person name="Vallee D."/>
            <person name="Vassiliev H."/>
            <person name="Venkataraman V."/>
            <person name="Vinson J."/>
            <person name="Vo A."/>
            <person name="Wade C."/>
            <person name="Wang S."/>
            <person name="Wangchuk T."/>
            <person name="Wangdi T."/>
            <person name="Whittaker C."/>
            <person name="Wilkinson J."/>
            <person name="Wu Y."/>
            <person name="Wyman D."/>
            <person name="Yadav S."/>
            <person name="Yang S."/>
            <person name="Yang X."/>
            <person name="Yeager S."/>
            <person name="Yee E."/>
            <person name="Young G."/>
            <person name="Zainoun J."/>
            <person name="Zembeck L."/>
            <person name="Zimmer A."/>
            <person name="Zody M."/>
            <person name="Lander E."/>
        </authorList>
    </citation>
    <scope>NUCLEOTIDE SEQUENCE [LARGE SCALE GENOMIC DNA]</scope>
</reference>
<comment type="similarity">
    <text evidence="4">Belongs to the peptidase M13 family.</text>
</comment>
<evidence type="ECO:0000256" key="2">
    <source>
        <dbReference type="ARBA" id="ARBA00001947"/>
    </source>
</evidence>
<evidence type="ECO:0000256" key="21">
    <source>
        <dbReference type="ARBA" id="ARBA00023288"/>
    </source>
</evidence>
<keyword evidence="34" id="KW-1185">Reference proteome</keyword>
<keyword evidence="21" id="KW-0449">Lipoprotein</keyword>
<evidence type="ECO:0000256" key="6">
    <source>
        <dbReference type="ARBA" id="ARBA00022077"/>
    </source>
</evidence>
<evidence type="ECO:0000256" key="5">
    <source>
        <dbReference type="ARBA" id="ARBA00012521"/>
    </source>
</evidence>
<protein>
    <recommendedName>
        <fullName evidence="6">Neprilysin</fullName>
        <ecNumber evidence="5">3.4.24.11</ecNumber>
    </recommendedName>
    <alternativeName>
        <fullName evidence="25">Atriopeptidase</fullName>
    </alternativeName>
    <alternativeName>
        <fullName evidence="23">Enkephalinase</fullName>
    </alternativeName>
    <alternativeName>
        <fullName evidence="22">Neutral endopeptidase 24.11</fullName>
    </alternativeName>
    <alternativeName>
        <fullName evidence="24">Skin fibroblast elastase</fullName>
    </alternativeName>
</protein>
<evidence type="ECO:0000256" key="14">
    <source>
        <dbReference type="ARBA" id="ARBA00022833"/>
    </source>
</evidence>
<evidence type="ECO:0000256" key="4">
    <source>
        <dbReference type="ARBA" id="ARBA00007357"/>
    </source>
</evidence>
<dbReference type="InterPro" id="IPR000718">
    <property type="entry name" value="Peptidase_M13"/>
</dbReference>
<evidence type="ECO:0000256" key="27">
    <source>
        <dbReference type="ARBA" id="ARBA00048093"/>
    </source>
</evidence>
<evidence type="ECO:0000256" key="28">
    <source>
        <dbReference type="ARBA" id="ARBA00049273"/>
    </source>
</evidence>
<dbReference type="GO" id="GO:0004222">
    <property type="term" value="F:metalloendopeptidase activity"/>
    <property type="evidence" value="ECO:0007669"/>
    <property type="project" value="UniProtKB-EC"/>
</dbReference>
<evidence type="ECO:0000256" key="12">
    <source>
        <dbReference type="ARBA" id="ARBA00022723"/>
    </source>
</evidence>
<evidence type="ECO:0000256" key="19">
    <source>
        <dbReference type="ARBA" id="ARBA00023157"/>
    </source>
</evidence>
<comment type="catalytic activity">
    <reaction evidence="29">
        <text>substance P + H2O = substance P(1-9) + L-Leu-L-Met-NH2</text>
        <dbReference type="Rhea" id="RHEA:71459"/>
        <dbReference type="ChEBI" id="CHEBI:15377"/>
        <dbReference type="ChEBI" id="CHEBI:190692"/>
        <dbReference type="ChEBI" id="CHEBI:190693"/>
        <dbReference type="ChEBI" id="CHEBI:190700"/>
    </reaction>
    <physiologicalReaction direction="left-to-right" evidence="29">
        <dbReference type="Rhea" id="RHEA:71460"/>
    </physiologicalReaction>
</comment>